<dbReference type="KEGG" id="pfre:RM25_1432"/>
<evidence type="ECO:0000256" key="7">
    <source>
        <dbReference type="ARBA" id="ARBA00022490"/>
    </source>
</evidence>
<protein>
    <recommendedName>
        <fullName evidence="6 13">Phosphoglycerate kinase</fullName>
        <ecNumber evidence="5 13">2.7.2.3</ecNumber>
    </recommendedName>
</protein>
<dbReference type="AlphaFoldDB" id="A0A068VTR4"/>
<evidence type="ECO:0000256" key="14">
    <source>
        <dbReference type="PIRSR" id="PIRSR000724-1"/>
    </source>
</evidence>
<evidence type="ECO:0000313" key="17">
    <source>
        <dbReference type="EMBL" id="CEP27436.1"/>
    </source>
</evidence>
<keyword evidence="11 13" id="KW-0067">ATP-binding</keyword>
<dbReference type="InterPro" id="IPR036043">
    <property type="entry name" value="Phosphoglycerate_kinase_sf"/>
</dbReference>
<comment type="pathway">
    <text evidence="2 13">Carbohydrate degradation; glycolysis; pyruvate from D-glyceraldehyde 3-phosphate: step 2/5.</text>
</comment>
<gene>
    <name evidence="13 17" type="primary">pgk</name>
    <name evidence="17" type="ORF">PFCIRM138_01585</name>
</gene>
<feature type="binding site" evidence="13 15">
    <location>
        <position position="331"/>
    </location>
    <ligand>
        <name>ATP</name>
        <dbReference type="ChEBI" id="CHEBI:30616"/>
    </ligand>
</feature>
<dbReference type="InterPro" id="IPR001576">
    <property type="entry name" value="Phosphoglycerate_kinase"/>
</dbReference>
<reference evidence="17" key="1">
    <citation type="submission" date="2014-08" db="EMBL/GenBank/DDBJ databases">
        <authorList>
            <person name="Falentin Helene"/>
        </authorList>
    </citation>
    <scope>NUCLEOTIDE SEQUENCE</scope>
</reference>
<evidence type="ECO:0000256" key="4">
    <source>
        <dbReference type="ARBA" id="ARBA00011245"/>
    </source>
</evidence>
<dbReference type="HAMAP" id="MF_00145">
    <property type="entry name" value="Phosphoglyc_kinase"/>
    <property type="match status" value="1"/>
</dbReference>
<evidence type="ECO:0000256" key="11">
    <source>
        <dbReference type="ARBA" id="ARBA00022840"/>
    </source>
</evidence>
<comment type="catalytic activity">
    <reaction evidence="1 13 16">
        <text>(2R)-3-phosphoglycerate + ATP = (2R)-3-phospho-glyceroyl phosphate + ADP</text>
        <dbReference type="Rhea" id="RHEA:14801"/>
        <dbReference type="ChEBI" id="CHEBI:30616"/>
        <dbReference type="ChEBI" id="CHEBI:57604"/>
        <dbReference type="ChEBI" id="CHEBI:58272"/>
        <dbReference type="ChEBI" id="CHEBI:456216"/>
        <dbReference type="EC" id="2.7.2.3"/>
    </reaction>
</comment>
<evidence type="ECO:0000256" key="9">
    <source>
        <dbReference type="ARBA" id="ARBA00022741"/>
    </source>
</evidence>
<dbReference type="PANTHER" id="PTHR11406:SF23">
    <property type="entry name" value="PHOSPHOGLYCERATE KINASE 1, CHLOROPLASTIC-RELATED"/>
    <property type="match status" value="1"/>
</dbReference>
<dbReference type="GO" id="GO:0004618">
    <property type="term" value="F:phosphoglycerate kinase activity"/>
    <property type="evidence" value="ECO:0007669"/>
    <property type="project" value="UniProtKB-UniRule"/>
</dbReference>
<keyword evidence="10 13" id="KW-0418">Kinase</keyword>
<dbReference type="FunFam" id="3.40.50.1260:FF:000031">
    <property type="entry name" value="Phosphoglycerate kinase 1"/>
    <property type="match status" value="1"/>
</dbReference>
<name>A0A068VTR4_PROFF</name>
<dbReference type="InterPro" id="IPR015824">
    <property type="entry name" value="Phosphoglycerate_kinase_N"/>
</dbReference>
<dbReference type="GO" id="GO:0005524">
    <property type="term" value="F:ATP binding"/>
    <property type="evidence" value="ECO:0007669"/>
    <property type="project" value="UniProtKB-KW"/>
</dbReference>
<evidence type="ECO:0000256" key="3">
    <source>
        <dbReference type="ARBA" id="ARBA00008982"/>
    </source>
</evidence>
<comment type="subcellular location">
    <subcellularLocation>
        <location evidence="13">Cytoplasm</location>
    </subcellularLocation>
</comment>
<sequence length="403" mass="42436">MRTLSDLGDLRGKRVVIRCDFNVPLKGEEITDDGRIRAALPTLEALLGQGARVTAMAHLGRPKGKRDPKLSLAPVAKRLADLLGQHVEFATDTVGLSALKASANLNDGEIALVENVRFEPAETSKDDAERMELAKKYAELGNYFVSDGFGVVHRKQASVYDIAKLLPSAAGELVGKEVSVLSKITHDPERPYVVVLGGAKVADKLAVIDNLLKVADTLIIVGGMAYTFLRAQGKQVGGSILDASKVDACRGYLADAKAAGKSILLPVDVRVAKGMDLDARTVDGPVSVVSVDDIPADQEGLDIGPATEKLFAEQIAGARTVFWNGPAGVSEIDELANGTRAIARALATGDAFSVIGGGDSAAAVRKFGYTDDQFSWISTGGGASLEYLEGKELPGLAVLDKEN</sequence>
<dbReference type="UniPathway" id="UPA00109">
    <property type="reaction ID" value="UER00185"/>
</dbReference>
<keyword evidence="12 13" id="KW-0324">Glycolysis</keyword>
<dbReference type="SUPFAM" id="SSF53748">
    <property type="entry name" value="Phosphoglycerate kinase"/>
    <property type="match status" value="1"/>
</dbReference>
<evidence type="ECO:0000256" key="13">
    <source>
        <dbReference type="HAMAP-Rule" id="MF_00145"/>
    </source>
</evidence>
<feature type="binding site" evidence="13">
    <location>
        <position position="154"/>
    </location>
    <ligand>
        <name>substrate</name>
    </ligand>
</feature>
<feature type="binding site" evidence="13">
    <location>
        <position position="117"/>
    </location>
    <ligand>
        <name>substrate</name>
    </ligand>
</feature>
<evidence type="ECO:0000256" key="12">
    <source>
        <dbReference type="ARBA" id="ARBA00023152"/>
    </source>
</evidence>
<evidence type="ECO:0000256" key="16">
    <source>
        <dbReference type="RuleBase" id="RU000532"/>
    </source>
</evidence>
<dbReference type="PANTHER" id="PTHR11406">
    <property type="entry name" value="PHOSPHOGLYCERATE KINASE"/>
    <property type="match status" value="1"/>
</dbReference>
<feature type="binding site" evidence="13">
    <location>
        <position position="35"/>
    </location>
    <ligand>
        <name>substrate</name>
    </ligand>
</feature>
<feature type="binding site" evidence="13 15">
    <location>
        <begin position="357"/>
        <end position="360"/>
    </location>
    <ligand>
        <name>ATP</name>
        <dbReference type="ChEBI" id="CHEBI:30616"/>
    </ligand>
</feature>
<feature type="binding site" evidence="13 14">
    <location>
        <begin position="58"/>
        <end position="61"/>
    </location>
    <ligand>
        <name>substrate</name>
    </ligand>
</feature>
<organism evidence="17">
    <name type="scientific">Propionibacterium freudenreichii subsp. freudenreichii</name>
    <dbReference type="NCBI Taxonomy" id="66712"/>
    <lineage>
        <taxon>Bacteria</taxon>
        <taxon>Bacillati</taxon>
        <taxon>Actinomycetota</taxon>
        <taxon>Actinomycetes</taxon>
        <taxon>Propionibacteriales</taxon>
        <taxon>Propionibacteriaceae</taxon>
        <taxon>Propionibacterium</taxon>
    </lineage>
</organism>
<dbReference type="InterPro" id="IPR015911">
    <property type="entry name" value="Phosphoglycerate_kinase_CS"/>
</dbReference>
<dbReference type="GeneID" id="61221855"/>
<dbReference type="PROSITE" id="PS00111">
    <property type="entry name" value="PGLYCERATE_KINASE"/>
    <property type="match status" value="1"/>
</dbReference>
<keyword evidence="7 13" id="KW-0963">Cytoplasm</keyword>
<feature type="binding site" evidence="14">
    <location>
        <position position="117"/>
    </location>
    <ligand>
        <name>(2R)-3-phosphoglycerate</name>
        <dbReference type="ChEBI" id="CHEBI:58272"/>
    </ligand>
</feature>
<evidence type="ECO:0000256" key="10">
    <source>
        <dbReference type="ARBA" id="ARBA00022777"/>
    </source>
</evidence>
<dbReference type="Gene3D" id="3.40.50.1260">
    <property type="entry name" value="Phosphoglycerate kinase, N-terminal domain"/>
    <property type="match status" value="2"/>
</dbReference>
<dbReference type="FunFam" id="3.40.50.1260:FF:000006">
    <property type="entry name" value="Phosphoglycerate kinase"/>
    <property type="match status" value="1"/>
</dbReference>
<dbReference type="GO" id="GO:0005829">
    <property type="term" value="C:cytosol"/>
    <property type="evidence" value="ECO:0007669"/>
    <property type="project" value="TreeGrafter"/>
</dbReference>
<dbReference type="PATRIC" id="fig|66712.6.peg.1462"/>
<accession>A0A068VTR4</accession>
<dbReference type="GO" id="GO:0006096">
    <property type="term" value="P:glycolytic process"/>
    <property type="evidence" value="ECO:0007669"/>
    <property type="project" value="UniProtKB-UniRule"/>
</dbReference>
<evidence type="ECO:0000256" key="8">
    <source>
        <dbReference type="ARBA" id="ARBA00022679"/>
    </source>
</evidence>
<dbReference type="GO" id="GO:0043531">
    <property type="term" value="F:ADP binding"/>
    <property type="evidence" value="ECO:0007669"/>
    <property type="project" value="TreeGrafter"/>
</dbReference>
<feature type="binding site" evidence="13 14">
    <location>
        <begin position="20"/>
        <end position="22"/>
    </location>
    <ligand>
        <name>substrate</name>
    </ligand>
</feature>
<keyword evidence="8 13" id="KW-0808">Transferase</keyword>
<dbReference type="PIRSF" id="PIRSF000724">
    <property type="entry name" value="Pgk"/>
    <property type="match status" value="1"/>
</dbReference>
<dbReference type="GO" id="GO:0006094">
    <property type="term" value="P:gluconeogenesis"/>
    <property type="evidence" value="ECO:0007669"/>
    <property type="project" value="TreeGrafter"/>
</dbReference>
<evidence type="ECO:0000256" key="5">
    <source>
        <dbReference type="ARBA" id="ARBA00013061"/>
    </source>
</evidence>
<dbReference type="Pfam" id="PF00162">
    <property type="entry name" value="PGK"/>
    <property type="match status" value="1"/>
</dbReference>
<evidence type="ECO:0000256" key="1">
    <source>
        <dbReference type="ARBA" id="ARBA00000642"/>
    </source>
</evidence>
<comment type="similarity">
    <text evidence="3 13 16">Belongs to the phosphoglycerate kinase family.</text>
</comment>
<feature type="binding site" evidence="14">
    <location>
        <position position="154"/>
    </location>
    <ligand>
        <name>(2R)-3-phosphoglycerate</name>
        <dbReference type="ChEBI" id="CHEBI:58272"/>
    </ligand>
</feature>
<dbReference type="PRINTS" id="PR00477">
    <property type="entry name" value="PHGLYCKINASE"/>
</dbReference>
<proteinExistence type="inferred from homology"/>
<evidence type="ECO:0000256" key="2">
    <source>
        <dbReference type="ARBA" id="ARBA00004838"/>
    </source>
</evidence>
<dbReference type="EMBL" id="LM676436">
    <property type="protein sequence ID" value="CEP27436.1"/>
    <property type="molecule type" value="Genomic_DNA"/>
</dbReference>
<keyword evidence="9 13" id="KW-0547">Nucleotide-binding</keyword>
<feature type="binding site" evidence="13">
    <location>
        <position position="300"/>
    </location>
    <ligand>
        <name>ATP</name>
        <dbReference type="ChEBI" id="CHEBI:30616"/>
    </ligand>
</feature>
<feature type="binding site" evidence="13 15">
    <location>
        <position position="204"/>
    </location>
    <ligand>
        <name>ATP</name>
        <dbReference type="ChEBI" id="CHEBI:30616"/>
    </ligand>
</feature>
<feature type="binding site" evidence="14">
    <location>
        <position position="35"/>
    </location>
    <ligand>
        <name>(2R)-3-phosphoglycerate</name>
        <dbReference type="ChEBI" id="CHEBI:58272"/>
    </ligand>
</feature>
<dbReference type="EC" id="2.7.2.3" evidence="5 13"/>
<evidence type="ECO:0000256" key="6">
    <source>
        <dbReference type="ARBA" id="ARBA00016471"/>
    </source>
</evidence>
<evidence type="ECO:0000256" key="15">
    <source>
        <dbReference type="PIRSR" id="PIRSR000724-2"/>
    </source>
</evidence>
<comment type="subunit">
    <text evidence="4 13">Monomer.</text>
</comment>
<dbReference type="RefSeq" id="WP_013161379.1">
    <property type="nucleotide sequence ID" value="NZ_CP010341.1"/>
</dbReference>